<comment type="catalytic activity">
    <reaction evidence="7">
        <text>[protein]-dithiol + NADP(+) = [protein]-disulfide + NADPH + H(+)</text>
        <dbReference type="Rhea" id="RHEA:18753"/>
        <dbReference type="Rhea" id="RHEA-COMP:10593"/>
        <dbReference type="Rhea" id="RHEA-COMP:10594"/>
        <dbReference type="ChEBI" id="CHEBI:15378"/>
        <dbReference type="ChEBI" id="CHEBI:29950"/>
        <dbReference type="ChEBI" id="CHEBI:50058"/>
        <dbReference type="ChEBI" id="CHEBI:57783"/>
        <dbReference type="ChEBI" id="CHEBI:58349"/>
        <dbReference type="EC" id="1.8.1.8"/>
    </reaction>
</comment>
<dbReference type="InterPro" id="IPR052259">
    <property type="entry name" value="Nucleoredoxin-like"/>
</dbReference>
<dbReference type="GO" id="GO:0004791">
    <property type="term" value="F:thioredoxin-disulfide reductase (NADPH) activity"/>
    <property type="evidence" value="ECO:0007669"/>
    <property type="project" value="InterPro"/>
</dbReference>
<dbReference type="OrthoDB" id="409136at2759"/>
<dbReference type="Proteomes" id="UP000515121">
    <property type="component" value="Unplaced"/>
</dbReference>
<keyword evidence="9" id="KW-1185">Reference proteome</keyword>
<keyword evidence="4" id="KW-0520">NAD</keyword>
<feature type="domain" description="Thioredoxin" evidence="8">
    <location>
        <begin position="1"/>
        <end position="174"/>
    </location>
</feature>
<evidence type="ECO:0000313" key="9">
    <source>
        <dbReference type="Proteomes" id="UP000515121"/>
    </source>
</evidence>
<dbReference type="PANTHER" id="PTHR13871">
    <property type="entry name" value="THIOREDOXIN"/>
    <property type="match status" value="1"/>
</dbReference>
<dbReference type="Pfam" id="PF13905">
    <property type="entry name" value="Thioredoxin_8"/>
    <property type="match status" value="3"/>
</dbReference>
<dbReference type="PROSITE" id="PS00194">
    <property type="entry name" value="THIOREDOXIN_1"/>
    <property type="match status" value="1"/>
</dbReference>
<evidence type="ECO:0000256" key="1">
    <source>
        <dbReference type="ARBA" id="ARBA00012612"/>
    </source>
</evidence>
<dbReference type="InterPro" id="IPR012336">
    <property type="entry name" value="Thioredoxin-like_fold"/>
</dbReference>
<evidence type="ECO:0000256" key="4">
    <source>
        <dbReference type="ARBA" id="ARBA00023027"/>
    </source>
</evidence>
<evidence type="ECO:0000313" key="10">
    <source>
        <dbReference type="RefSeq" id="XP_022726843.1"/>
    </source>
</evidence>
<dbReference type="InterPro" id="IPR013766">
    <property type="entry name" value="Thioredoxin_domain"/>
</dbReference>
<evidence type="ECO:0000256" key="3">
    <source>
        <dbReference type="ARBA" id="ARBA00023002"/>
    </source>
</evidence>
<feature type="domain" description="Thioredoxin" evidence="8">
    <location>
        <begin position="332"/>
        <end position="472"/>
    </location>
</feature>
<dbReference type="Gene3D" id="3.40.30.10">
    <property type="entry name" value="Glutaredoxin"/>
    <property type="match status" value="3"/>
</dbReference>
<organism evidence="9 10">
    <name type="scientific">Durio zibethinus</name>
    <name type="common">Durian</name>
    <dbReference type="NCBI Taxonomy" id="66656"/>
    <lineage>
        <taxon>Eukaryota</taxon>
        <taxon>Viridiplantae</taxon>
        <taxon>Streptophyta</taxon>
        <taxon>Embryophyta</taxon>
        <taxon>Tracheophyta</taxon>
        <taxon>Spermatophyta</taxon>
        <taxon>Magnoliopsida</taxon>
        <taxon>eudicotyledons</taxon>
        <taxon>Gunneridae</taxon>
        <taxon>Pentapetalae</taxon>
        <taxon>rosids</taxon>
        <taxon>malvids</taxon>
        <taxon>Malvales</taxon>
        <taxon>Malvaceae</taxon>
        <taxon>Helicteroideae</taxon>
        <taxon>Durio</taxon>
    </lineage>
</organism>
<accession>A0A6P5XF01</accession>
<keyword evidence="2" id="KW-0677">Repeat</keyword>
<evidence type="ECO:0000256" key="2">
    <source>
        <dbReference type="ARBA" id="ARBA00022737"/>
    </source>
</evidence>
<reference evidence="10" key="1">
    <citation type="submission" date="2025-08" db="UniProtKB">
        <authorList>
            <consortium name="RefSeq"/>
        </authorList>
    </citation>
    <scope>IDENTIFICATION</scope>
    <source>
        <tissue evidence="10">Fruit stalk</tissue>
    </source>
</reference>
<dbReference type="InterPro" id="IPR045870">
    <property type="entry name" value="TryX_NRX_thioredoxin_dom"/>
</dbReference>
<dbReference type="PROSITE" id="PS51352">
    <property type="entry name" value="THIOREDOXIN_2"/>
    <property type="match status" value="3"/>
</dbReference>
<dbReference type="AlphaFoldDB" id="A0A6P5XF01"/>
<feature type="domain" description="Thioredoxin" evidence="8">
    <location>
        <begin position="181"/>
        <end position="331"/>
    </location>
</feature>
<gene>
    <name evidence="10" type="primary">LOC111282845</name>
</gene>
<dbReference type="SUPFAM" id="SSF52833">
    <property type="entry name" value="Thioredoxin-like"/>
    <property type="match status" value="3"/>
</dbReference>
<sequence>MAEASSNVVETINSDCHDFKSLFSTSERDFLVRNNSDQVKIECLKGKKLGLYFSASWCGPCLRFTPKLVEVHSELSPKGDFEIIFVSRDKDEESFNGYFSKMPWLAIPFSDSETRSSLVKLFKVMGIPHLVLLDENGKVLTDEGVEIILEYGKDGYPFTPEKIQQLKDLEEKARKEQSIKTLLVSHSRDFVVTSDGNEVPVSELEGKTVGLYFSVSSYKASADFTPKLAEVYKKLKENGENFEIVLISIDDEEDSFKESFMAPWLALPFKDETCKKLARYFELSTLPTVVIIGPDGKTLHSNVAEAIEEHGIQAYPFTPEKFAEIAEIEKAKEAAQTLESILISADLDFVIGNDGAKVQVTDLVGKTVLLYFSAHWCPPCRAFTPKLVEVYKKIKAMDEAFEVVFISSDRDQASFEEYYSGMPWLALPFGDARKPLLSRKFNVRGIPMLITIGPTGKTVTKETRNLIMAHGADAYPFTEERLSEIEAEH</sequence>
<name>A0A6P5XF01_DURZI</name>
<dbReference type="KEGG" id="dzi:111282845"/>
<evidence type="ECO:0000256" key="7">
    <source>
        <dbReference type="ARBA" id="ARBA00047804"/>
    </source>
</evidence>
<dbReference type="FunFam" id="3.40.30.10:FF:000450">
    <property type="entry name" value="Probable nucleoredoxin 1"/>
    <property type="match status" value="1"/>
</dbReference>
<keyword evidence="3" id="KW-0560">Oxidoreductase</keyword>
<protein>
    <recommendedName>
        <fullName evidence="1">protein-disulfide reductase</fullName>
        <ecNumber evidence="1">1.8.1.8</ecNumber>
    </recommendedName>
</protein>
<evidence type="ECO:0000256" key="5">
    <source>
        <dbReference type="ARBA" id="ARBA00025782"/>
    </source>
</evidence>
<evidence type="ECO:0000259" key="8">
    <source>
        <dbReference type="PROSITE" id="PS51352"/>
    </source>
</evidence>
<dbReference type="GeneID" id="111282845"/>
<dbReference type="InterPro" id="IPR036249">
    <property type="entry name" value="Thioredoxin-like_sf"/>
</dbReference>
<dbReference type="CDD" id="cd03009">
    <property type="entry name" value="TryX_like_TryX_NRX"/>
    <property type="match status" value="2"/>
</dbReference>
<dbReference type="PANTHER" id="PTHR13871:SF96">
    <property type="entry name" value="THIOREDOXIN DOMAIN-CONTAINING PROTEIN"/>
    <property type="match status" value="1"/>
</dbReference>
<evidence type="ECO:0000256" key="6">
    <source>
        <dbReference type="ARBA" id="ARBA00047388"/>
    </source>
</evidence>
<comment type="similarity">
    <text evidence="5">Belongs to the nucleoredoxin family.</text>
</comment>
<comment type="catalytic activity">
    <reaction evidence="6">
        <text>[protein]-dithiol + NAD(+) = [protein]-disulfide + NADH + H(+)</text>
        <dbReference type="Rhea" id="RHEA:18749"/>
        <dbReference type="Rhea" id="RHEA-COMP:10593"/>
        <dbReference type="Rhea" id="RHEA-COMP:10594"/>
        <dbReference type="ChEBI" id="CHEBI:15378"/>
        <dbReference type="ChEBI" id="CHEBI:29950"/>
        <dbReference type="ChEBI" id="CHEBI:50058"/>
        <dbReference type="ChEBI" id="CHEBI:57540"/>
        <dbReference type="ChEBI" id="CHEBI:57945"/>
        <dbReference type="EC" id="1.8.1.8"/>
    </reaction>
</comment>
<dbReference type="InterPro" id="IPR017937">
    <property type="entry name" value="Thioredoxin_CS"/>
</dbReference>
<dbReference type="EC" id="1.8.1.8" evidence="1"/>
<proteinExistence type="inferred from homology"/>
<dbReference type="RefSeq" id="XP_022726843.1">
    <property type="nucleotide sequence ID" value="XM_022871108.1"/>
</dbReference>